<feature type="chain" id="PRO_5019064064" evidence="6">
    <location>
        <begin position="27"/>
        <end position="227"/>
    </location>
</feature>
<dbReference type="Proteomes" id="UP000282184">
    <property type="component" value="Unassembled WGS sequence"/>
</dbReference>
<feature type="domain" description="OmpA-like" evidence="7">
    <location>
        <begin position="106"/>
        <end position="227"/>
    </location>
</feature>
<dbReference type="PROSITE" id="PS51123">
    <property type="entry name" value="OMPA_2"/>
    <property type="match status" value="1"/>
</dbReference>
<evidence type="ECO:0000256" key="1">
    <source>
        <dbReference type="ARBA" id="ARBA00004442"/>
    </source>
</evidence>
<sequence>MSRPASCTAVLALAALLGLGSCSDKPADNAAADPGQPLSGTDARPIGAAQQPAPATTAASSPAPDAAPAGTATSGAGRMADQGQKLTGVVSDLSGAASDLGAKMTDMGLVINFDADVLFDFDKADTKHEAAPTLGKLAEVVKQYTKSRVVITGYTDAKGDDQYNLDLSRRRAQAIADWLKTNGGSNPGQTQVQGRGEADPVAPNTKPDGSDNPEGRRQNRRVEVVIS</sequence>
<feature type="signal peptide" evidence="6">
    <location>
        <begin position="1"/>
        <end position="26"/>
    </location>
</feature>
<evidence type="ECO:0000313" key="9">
    <source>
        <dbReference type="Proteomes" id="UP000282184"/>
    </source>
</evidence>
<keyword evidence="3" id="KW-0998">Cell outer membrane</keyword>
<evidence type="ECO:0000256" key="3">
    <source>
        <dbReference type="ARBA" id="ARBA00023237"/>
    </source>
</evidence>
<dbReference type="Gene3D" id="3.30.1330.60">
    <property type="entry name" value="OmpA-like domain"/>
    <property type="match status" value="1"/>
</dbReference>
<comment type="subcellular location">
    <subcellularLocation>
        <location evidence="1">Cell outer membrane</location>
    </subcellularLocation>
</comment>
<dbReference type="OrthoDB" id="9800869at2"/>
<evidence type="ECO:0000313" key="8">
    <source>
        <dbReference type="EMBL" id="RTQ49634.1"/>
    </source>
</evidence>
<dbReference type="InterPro" id="IPR006664">
    <property type="entry name" value="OMP_bac"/>
</dbReference>
<dbReference type="Pfam" id="PF00691">
    <property type="entry name" value="OmpA"/>
    <property type="match status" value="1"/>
</dbReference>
<feature type="region of interest" description="Disordered" evidence="5">
    <location>
        <begin position="179"/>
        <end position="227"/>
    </location>
</feature>
<feature type="compositionally biased region" description="Basic and acidic residues" evidence="5">
    <location>
        <begin position="213"/>
        <end position="227"/>
    </location>
</feature>
<dbReference type="GO" id="GO:0009279">
    <property type="term" value="C:cell outer membrane"/>
    <property type="evidence" value="ECO:0007669"/>
    <property type="project" value="UniProtKB-SubCell"/>
</dbReference>
<proteinExistence type="predicted"/>
<name>A0A431U2Q7_9BACT</name>
<accession>A0A431U2Q7</accession>
<keyword evidence="9" id="KW-1185">Reference proteome</keyword>
<dbReference type="PROSITE" id="PS51257">
    <property type="entry name" value="PROKAR_LIPOPROTEIN"/>
    <property type="match status" value="1"/>
</dbReference>
<evidence type="ECO:0000256" key="5">
    <source>
        <dbReference type="SAM" id="MobiDB-lite"/>
    </source>
</evidence>
<dbReference type="PANTHER" id="PTHR30329:SF21">
    <property type="entry name" value="LIPOPROTEIN YIAD-RELATED"/>
    <property type="match status" value="1"/>
</dbReference>
<dbReference type="PRINTS" id="PR01021">
    <property type="entry name" value="OMPADOMAIN"/>
</dbReference>
<dbReference type="PANTHER" id="PTHR30329">
    <property type="entry name" value="STATOR ELEMENT OF FLAGELLAR MOTOR COMPLEX"/>
    <property type="match status" value="1"/>
</dbReference>
<gene>
    <name evidence="8" type="ORF">EJV47_12515</name>
</gene>
<evidence type="ECO:0000259" key="7">
    <source>
        <dbReference type="PROSITE" id="PS51123"/>
    </source>
</evidence>
<evidence type="ECO:0000256" key="4">
    <source>
        <dbReference type="PROSITE-ProRule" id="PRU00473"/>
    </source>
</evidence>
<feature type="compositionally biased region" description="Low complexity" evidence="5">
    <location>
        <begin position="47"/>
        <end position="77"/>
    </location>
</feature>
<dbReference type="InterPro" id="IPR050330">
    <property type="entry name" value="Bact_OuterMem_StrucFunc"/>
</dbReference>
<dbReference type="SUPFAM" id="SSF103088">
    <property type="entry name" value="OmpA-like"/>
    <property type="match status" value="1"/>
</dbReference>
<keyword evidence="6" id="KW-0732">Signal</keyword>
<dbReference type="EMBL" id="RXOF01000006">
    <property type="protein sequence ID" value="RTQ49634.1"/>
    <property type="molecule type" value="Genomic_DNA"/>
</dbReference>
<evidence type="ECO:0000256" key="6">
    <source>
        <dbReference type="SAM" id="SignalP"/>
    </source>
</evidence>
<dbReference type="RefSeq" id="WP_126693493.1">
    <property type="nucleotide sequence ID" value="NZ_RXOF01000006.1"/>
</dbReference>
<keyword evidence="2 4" id="KW-0472">Membrane</keyword>
<organism evidence="8 9">
    <name type="scientific">Hymenobacter gummosus</name>
    <dbReference type="NCBI Taxonomy" id="1776032"/>
    <lineage>
        <taxon>Bacteria</taxon>
        <taxon>Pseudomonadati</taxon>
        <taxon>Bacteroidota</taxon>
        <taxon>Cytophagia</taxon>
        <taxon>Cytophagales</taxon>
        <taxon>Hymenobacteraceae</taxon>
        <taxon>Hymenobacter</taxon>
    </lineage>
</organism>
<dbReference type="InterPro" id="IPR006665">
    <property type="entry name" value="OmpA-like"/>
</dbReference>
<feature type="region of interest" description="Disordered" evidence="5">
    <location>
        <begin position="24"/>
        <end position="79"/>
    </location>
</feature>
<evidence type="ECO:0000256" key="2">
    <source>
        <dbReference type="ARBA" id="ARBA00023136"/>
    </source>
</evidence>
<comment type="caution">
    <text evidence="8">The sequence shown here is derived from an EMBL/GenBank/DDBJ whole genome shotgun (WGS) entry which is preliminary data.</text>
</comment>
<reference evidence="8 9" key="1">
    <citation type="submission" date="2018-12" db="EMBL/GenBank/DDBJ databases">
        <title>Hymenobacter gummosus sp. nov., isolated from a spring.</title>
        <authorList>
            <person name="Nie L."/>
        </authorList>
    </citation>
    <scope>NUCLEOTIDE SEQUENCE [LARGE SCALE GENOMIC DNA]</scope>
    <source>
        <strain evidence="8 9">KCTC 52166</strain>
    </source>
</reference>
<dbReference type="InterPro" id="IPR036737">
    <property type="entry name" value="OmpA-like_sf"/>
</dbReference>
<protein>
    <submittedName>
        <fullName evidence="8">OmpA family protein</fullName>
    </submittedName>
</protein>
<dbReference type="CDD" id="cd07185">
    <property type="entry name" value="OmpA_C-like"/>
    <property type="match status" value="1"/>
</dbReference>
<feature type="compositionally biased region" description="Polar residues" evidence="5">
    <location>
        <begin position="182"/>
        <end position="193"/>
    </location>
</feature>
<dbReference type="AlphaFoldDB" id="A0A431U2Q7"/>